<comment type="caution">
    <text evidence="1">The sequence shown here is derived from an EMBL/GenBank/DDBJ whole genome shotgun (WGS) entry which is preliminary data.</text>
</comment>
<dbReference type="EMBL" id="BKCP01001225">
    <property type="protein sequence ID" value="GER26766.1"/>
    <property type="molecule type" value="Genomic_DNA"/>
</dbReference>
<dbReference type="AlphaFoldDB" id="A0A5A7P1R9"/>
<gene>
    <name evidence="1" type="ORF">STAS_02442</name>
</gene>
<keyword evidence="2" id="KW-1185">Reference proteome</keyword>
<accession>A0A5A7P1R9</accession>
<proteinExistence type="predicted"/>
<name>A0A5A7P1R9_STRAF</name>
<evidence type="ECO:0000313" key="1">
    <source>
        <dbReference type="EMBL" id="GER26766.1"/>
    </source>
</evidence>
<dbReference type="Proteomes" id="UP000325081">
    <property type="component" value="Unassembled WGS sequence"/>
</dbReference>
<organism evidence="1 2">
    <name type="scientific">Striga asiatica</name>
    <name type="common">Asiatic witchweed</name>
    <name type="synonym">Buchnera asiatica</name>
    <dbReference type="NCBI Taxonomy" id="4170"/>
    <lineage>
        <taxon>Eukaryota</taxon>
        <taxon>Viridiplantae</taxon>
        <taxon>Streptophyta</taxon>
        <taxon>Embryophyta</taxon>
        <taxon>Tracheophyta</taxon>
        <taxon>Spermatophyta</taxon>
        <taxon>Magnoliopsida</taxon>
        <taxon>eudicotyledons</taxon>
        <taxon>Gunneridae</taxon>
        <taxon>Pentapetalae</taxon>
        <taxon>asterids</taxon>
        <taxon>lamiids</taxon>
        <taxon>Lamiales</taxon>
        <taxon>Orobanchaceae</taxon>
        <taxon>Buchnereae</taxon>
        <taxon>Striga</taxon>
    </lineage>
</organism>
<evidence type="ECO:0000313" key="2">
    <source>
        <dbReference type="Proteomes" id="UP000325081"/>
    </source>
</evidence>
<protein>
    <submittedName>
        <fullName evidence="1">Methylthioalkylmalate synthase 2</fullName>
    </submittedName>
</protein>
<sequence length="156" mass="17695">MKFNISSLSPTSLLKSSTLAFKSASTPSNSSIFPFRYAISSLHSSIWSSSRFSSCCHECRWLAKISTTLALAFESSFRRESSSPSCSSARMSFEARALFLAWRLEISAIELLGRDPRKNAKLRPRLLWWICVYFRFLGEAFWPFLEASIANYHGTV</sequence>
<reference evidence="2" key="1">
    <citation type="journal article" date="2019" name="Curr. Biol.">
        <title>Genome Sequence of Striga asiatica Provides Insight into the Evolution of Plant Parasitism.</title>
        <authorList>
            <person name="Yoshida S."/>
            <person name="Kim S."/>
            <person name="Wafula E.K."/>
            <person name="Tanskanen J."/>
            <person name="Kim Y.M."/>
            <person name="Honaas L."/>
            <person name="Yang Z."/>
            <person name="Spallek T."/>
            <person name="Conn C.E."/>
            <person name="Ichihashi Y."/>
            <person name="Cheong K."/>
            <person name="Cui S."/>
            <person name="Der J.P."/>
            <person name="Gundlach H."/>
            <person name="Jiao Y."/>
            <person name="Hori C."/>
            <person name="Ishida J.K."/>
            <person name="Kasahara H."/>
            <person name="Kiba T."/>
            <person name="Kim M.S."/>
            <person name="Koo N."/>
            <person name="Laohavisit A."/>
            <person name="Lee Y.H."/>
            <person name="Lumba S."/>
            <person name="McCourt P."/>
            <person name="Mortimer J.C."/>
            <person name="Mutuku J.M."/>
            <person name="Nomura T."/>
            <person name="Sasaki-Sekimoto Y."/>
            <person name="Seto Y."/>
            <person name="Wang Y."/>
            <person name="Wakatake T."/>
            <person name="Sakakibara H."/>
            <person name="Demura T."/>
            <person name="Yamaguchi S."/>
            <person name="Yoneyama K."/>
            <person name="Manabe R.I."/>
            <person name="Nelson D.C."/>
            <person name="Schulman A.H."/>
            <person name="Timko M.P."/>
            <person name="dePamphilis C.W."/>
            <person name="Choi D."/>
            <person name="Shirasu K."/>
        </authorList>
    </citation>
    <scope>NUCLEOTIDE SEQUENCE [LARGE SCALE GENOMIC DNA]</scope>
    <source>
        <strain evidence="2">cv. UVA1</strain>
    </source>
</reference>